<keyword evidence="1" id="KW-0732">Signal</keyword>
<feature type="domain" description="Lipid/polyisoprenoid-binding YceI-like" evidence="2">
    <location>
        <begin position="19"/>
        <end position="188"/>
    </location>
</feature>
<dbReference type="PANTHER" id="PTHR34406">
    <property type="entry name" value="PROTEIN YCEI"/>
    <property type="match status" value="1"/>
</dbReference>
<reference evidence="4" key="1">
    <citation type="journal article" date="2019" name="J. Bacteriol.">
        <title>A Mutagenic Screen Identifies a TonB-Dependent Receptor Required for the Lanthanide Metal Switch in the Type I Methanotroph 'Methylotuvimicrobium buryatense' 5GB1C.</title>
        <authorList>
            <person name="Groom J.D."/>
            <person name="Ford S.M."/>
            <person name="Pesesky M.W."/>
            <person name="Lidstrom M.E."/>
        </authorList>
    </citation>
    <scope>NUCLEOTIDE SEQUENCE [LARGE SCALE GENOMIC DNA]</scope>
    <source>
        <strain evidence="4">5GB1C</strain>
    </source>
</reference>
<dbReference type="SMART" id="SM00867">
    <property type="entry name" value="YceI"/>
    <property type="match status" value="1"/>
</dbReference>
<dbReference type="OrthoDB" id="9793816at2"/>
<sequence>MKKLALIGLVLFAPTAFADWALNQKLSSLSFLTTKNASVTEKHTFNKMSGSLSDEGVAKLVIQLDSVETGVPIRNERMKELLFQIERFPEALVELKFEKTRLDSLKAGQMMDLPVTANLRLQGVERSMDANLRIIKLTNAQVSVTTIEPIIMNTEWFGLQAGVEKLREIVNLQSITGVVPVTLNLVYNLQ</sequence>
<feature type="chain" id="PRO_5020545964" evidence="1">
    <location>
        <begin position="19"/>
        <end position="190"/>
    </location>
</feature>
<dbReference type="EMBL" id="CP035467">
    <property type="protein sequence ID" value="QCW80925.1"/>
    <property type="molecule type" value="Genomic_DNA"/>
</dbReference>
<evidence type="ECO:0000313" key="4">
    <source>
        <dbReference type="Proteomes" id="UP000305881"/>
    </source>
</evidence>
<keyword evidence="4" id="KW-1185">Reference proteome</keyword>
<accession>A0A4V1IJC5</accession>
<dbReference type="SUPFAM" id="SSF101874">
    <property type="entry name" value="YceI-like"/>
    <property type="match status" value="1"/>
</dbReference>
<dbReference type="Gene3D" id="2.40.128.110">
    <property type="entry name" value="Lipid/polyisoprenoid-binding, YceI-like"/>
    <property type="match status" value="1"/>
</dbReference>
<dbReference type="STRING" id="675511.GCA_000341735_02882"/>
<dbReference type="InterPro" id="IPR027016">
    <property type="entry name" value="UCP029811"/>
</dbReference>
<protein>
    <submittedName>
        <fullName evidence="3">YceI family protein</fullName>
    </submittedName>
</protein>
<gene>
    <name evidence="3" type="ORF">EQU24_00610</name>
</gene>
<name>A0A4V1IJC5_METBY</name>
<evidence type="ECO:0000313" key="3">
    <source>
        <dbReference type="EMBL" id="QCW80925.1"/>
    </source>
</evidence>
<dbReference type="RefSeq" id="WP_017841367.1">
    <property type="nucleotide sequence ID" value="NZ_CP035467.1"/>
</dbReference>
<dbReference type="Pfam" id="PF04264">
    <property type="entry name" value="YceI"/>
    <property type="match status" value="1"/>
</dbReference>
<dbReference type="InterPro" id="IPR007372">
    <property type="entry name" value="Lipid/polyisoprenoid-bd_YceI"/>
</dbReference>
<dbReference type="PIRSF" id="PIRSF029811">
    <property type="entry name" value="UCP029811"/>
    <property type="match status" value="1"/>
</dbReference>
<dbReference type="Proteomes" id="UP000305881">
    <property type="component" value="Chromosome"/>
</dbReference>
<dbReference type="PANTHER" id="PTHR34406:SF1">
    <property type="entry name" value="PROTEIN YCEI"/>
    <property type="match status" value="1"/>
</dbReference>
<dbReference type="KEGG" id="mbur:EQU24_00610"/>
<dbReference type="AlphaFoldDB" id="A0A4V1IJC5"/>
<dbReference type="InterPro" id="IPR036761">
    <property type="entry name" value="TTHA0802/YceI-like_sf"/>
</dbReference>
<feature type="signal peptide" evidence="1">
    <location>
        <begin position="1"/>
        <end position="18"/>
    </location>
</feature>
<proteinExistence type="predicted"/>
<organism evidence="3 4">
    <name type="scientific">Methylotuvimicrobium buryatense</name>
    <name type="common">Methylomicrobium buryatense</name>
    <dbReference type="NCBI Taxonomy" id="95641"/>
    <lineage>
        <taxon>Bacteria</taxon>
        <taxon>Pseudomonadati</taxon>
        <taxon>Pseudomonadota</taxon>
        <taxon>Gammaproteobacteria</taxon>
        <taxon>Methylococcales</taxon>
        <taxon>Methylococcaceae</taxon>
        <taxon>Methylotuvimicrobium</taxon>
    </lineage>
</organism>
<evidence type="ECO:0000256" key="1">
    <source>
        <dbReference type="SAM" id="SignalP"/>
    </source>
</evidence>
<evidence type="ECO:0000259" key="2">
    <source>
        <dbReference type="SMART" id="SM00867"/>
    </source>
</evidence>